<accession>A0ACB8QS73</accession>
<sequence length="336" mass="37005">MAGDVGFTNVWLVGFCLSLIYYGTYLPIFCISMNVLWKRRRVVGRPHWCMIICNTLICVLTTTNIAMQITRGYRGFSVDDSALSSPSSRLYRVNDVPAIVQHLSFYMCMVTADAIMAYRVYAIWGCNPIPALVAVALWAASLGLAIRVVYDQVNLNFSAGITPSLSSMLMMLMRDSSYVLVLTFCLNIISAGLISWRIWRLSPPSNCSLSRKAIEVFVGSAVGNGAHLLVLIVARSFSARVYVLFYMPLTPLVALVFSSILARVTSELEHAILTPNDPSAFLPADAVLAIGRDALDPADSKELRSIELQERALAHCCCPCHAPNLRLRDSSTHDVV</sequence>
<dbReference type="EMBL" id="MU273499">
    <property type="protein sequence ID" value="KAI0034527.1"/>
    <property type="molecule type" value="Genomic_DNA"/>
</dbReference>
<comment type="caution">
    <text evidence="1">The sequence shown here is derived from an EMBL/GenBank/DDBJ whole genome shotgun (WGS) entry which is preliminary data.</text>
</comment>
<proteinExistence type="predicted"/>
<gene>
    <name evidence="1" type="ORF">K488DRAFT_69099</name>
</gene>
<name>A0ACB8QS73_9AGAM</name>
<evidence type="ECO:0000313" key="1">
    <source>
        <dbReference type="EMBL" id="KAI0034527.1"/>
    </source>
</evidence>
<reference evidence="1" key="2">
    <citation type="journal article" date="2022" name="New Phytol.">
        <title>Evolutionary transition to the ectomycorrhizal habit in the genomes of a hyperdiverse lineage of mushroom-forming fungi.</title>
        <authorList>
            <person name="Looney B."/>
            <person name="Miyauchi S."/>
            <person name="Morin E."/>
            <person name="Drula E."/>
            <person name="Courty P.E."/>
            <person name="Kohler A."/>
            <person name="Kuo A."/>
            <person name="LaButti K."/>
            <person name="Pangilinan J."/>
            <person name="Lipzen A."/>
            <person name="Riley R."/>
            <person name="Andreopoulos W."/>
            <person name="He G."/>
            <person name="Johnson J."/>
            <person name="Nolan M."/>
            <person name="Tritt A."/>
            <person name="Barry K.W."/>
            <person name="Grigoriev I.V."/>
            <person name="Nagy L.G."/>
            <person name="Hibbett D."/>
            <person name="Henrissat B."/>
            <person name="Matheny P.B."/>
            <person name="Labbe J."/>
            <person name="Martin F.M."/>
        </authorList>
    </citation>
    <scope>NUCLEOTIDE SEQUENCE</scope>
    <source>
        <strain evidence="1">EC-137</strain>
    </source>
</reference>
<dbReference type="Proteomes" id="UP000814128">
    <property type="component" value="Unassembled WGS sequence"/>
</dbReference>
<reference evidence="1" key="1">
    <citation type="submission" date="2021-02" db="EMBL/GenBank/DDBJ databases">
        <authorList>
            <consortium name="DOE Joint Genome Institute"/>
            <person name="Ahrendt S."/>
            <person name="Looney B.P."/>
            <person name="Miyauchi S."/>
            <person name="Morin E."/>
            <person name="Drula E."/>
            <person name="Courty P.E."/>
            <person name="Chicoki N."/>
            <person name="Fauchery L."/>
            <person name="Kohler A."/>
            <person name="Kuo A."/>
            <person name="Labutti K."/>
            <person name="Pangilinan J."/>
            <person name="Lipzen A."/>
            <person name="Riley R."/>
            <person name="Andreopoulos W."/>
            <person name="He G."/>
            <person name="Johnson J."/>
            <person name="Barry K.W."/>
            <person name="Grigoriev I.V."/>
            <person name="Nagy L."/>
            <person name="Hibbett D."/>
            <person name="Henrissat B."/>
            <person name="Matheny P.B."/>
            <person name="Labbe J."/>
            <person name="Martin F."/>
        </authorList>
    </citation>
    <scope>NUCLEOTIDE SEQUENCE</scope>
    <source>
        <strain evidence="1">EC-137</strain>
    </source>
</reference>
<protein>
    <submittedName>
        <fullName evidence="1">Uncharacterized protein</fullName>
    </submittedName>
</protein>
<keyword evidence="2" id="KW-1185">Reference proteome</keyword>
<organism evidence="1 2">
    <name type="scientific">Vararia minispora EC-137</name>
    <dbReference type="NCBI Taxonomy" id="1314806"/>
    <lineage>
        <taxon>Eukaryota</taxon>
        <taxon>Fungi</taxon>
        <taxon>Dikarya</taxon>
        <taxon>Basidiomycota</taxon>
        <taxon>Agaricomycotina</taxon>
        <taxon>Agaricomycetes</taxon>
        <taxon>Russulales</taxon>
        <taxon>Lachnocladiaceae</taxon>
        <taxon>Vararia</taxon>
    </lineage>
</organism>
<evidence type="ECO:0000313" key="2">
    <source>
        <dbReference type="Proteomes" id="UP000814128"/>
    </source>
</evidence>